<dbReference type="OrthoDB" id="9255585at2"/>
<evidence type="ECO:0008006" key="5">
    <source>
        <dbReference type="Google" id="ProtNLM"/>
    </source>
</evidence>
<organism evidence="3 4">
    <name type="scientific">Pseudoflavonifractor capillosus ATCC 29799</name>
    <dbReference type="NCBI Taxonomy" id="411467"/>
    <lineage>
        <taxon>Bacteria</taxon>
        <taxon>Bacillati</taxon>
        <taxon>Bacillota</taxon>
        <taxon>Clostridia</taxon>
        <taxon>Eubacteriales</taxon>
        <taxon>Oscillospiraceae</taxon>
        <taxon>Pseudoflavonifractor</taxon>
    </lineage>
</organism>
<dbReference type="EMBL" id="AAXG02000047">
    <property type="protein sequence ID" value="EDM97756.1"/>
    <property type="molecule type" value="Genomic_DNA"/>
</dbReference>
<proteinExistence type="predicted"/>
<sequence length="488" mass="54027">MLEALKRESIRTCTENGGAAYSTTMSDCLDLFSTVGALRGASWEEIQNRFTRAWAEDRDMAVKIAFFARDVRGGLGERYAFRIILKAMARLSPETVVRNLENIPEYGRWDDLIALFDTPCRDAAIAYIKAQLARDVEAMESGEGNVSLLAKWLPSVNASSPDTLLSAKILVKGLGMTEAAYRKTLSALRARIAILENNLRERDYTFDYAKQPSKAMLKYRKAFLRNDGERYQDFLEQVCEGKAILHTGTLYPYDVIAPALAGKAMSQAERLALGTTWNALPDYTGGGNALVVADGSGSMYSGYVSPIPAAVALSLAIYFAQRNTGAFRNHFITFSHSPRLVEIKGKNLYEQVQYCAGFNECANTNLEAVFDLLLRAAVENHMSQEDMPDTLYVISDMEFDQGTECADVTVFEQARQAFAAEGYALPQVVFWNVASRGLHQPVTMNEQGAALVSGCTPKLFQMVTSGELSPYAYMLDVLSEPRYRDLTA</sequence>
<evidence type="ECO:0000313" key="4">
    <source>
        <dbReference type="Proteomes" id="UP000003639"/>
    </source>
</evidence>
<accession>A6P164</accession>
<dbReference type="Pfam" id="PF11443">
    <property type="entry name" value="DUF2828"/>
    <property type="match status" value="2"/>
</dbReference>
<evidence type="ECO:0000313" key="3">
    <source>
        <dbReference type="EMBL" id="EDM97756.1"/>
    </source>
</evidence>
<dbReference type="InterPro" id="IPR056690">
    <property type="entry name" value="DUF7788"/>
</dbReference>
<dbReference type="RefSeq" id="WP_006574707.1">
    <property type="nucleotide sequence ID" value="NZ_AAXG02000047.1"/>
</dbReference>
<dbReference type="AlphaFoldDB" id="A6P164"/>
<dbReference type="PANTHER" id="PTHR31373:SF27">
    <property type="entry name" value="TROVE DOMAIN-CONTAINING PROTEIN"/>
    <property type="match status" value="1"/>
</dbReference>
<dbReference type="PANTHER" id="PTHR31373">
    <property type="entry name" value="OS06G0652100 PROTEIN"/>
    <property type="match status" value="1"/>
</dbReference>
<dbReference type="STRING" id="411467.BACCAP_04231"/>
<dbReference type="Proteomes" id="UP000003639">
    <property type="component" value="Unassembled WGS sequence"/>
</dbReference>
<feature type="domain" description="DUF2828" evidence="1">
    <location>
        <begin position="131"/>
        <end position="265"/>
    </location>
</feature>
<name>A6P164_9FIRM</name>
<dbReference type="InterPro" id="IPR011205">
    <property type="entry name" value="UCP015417_vWA"/>
</dbReference>
<dbReference type="Pfam" id="PF25043">
    <property type="entry name" value="DUF7788"/>
    <property type="match status" value="1"/>
</dbReference>
<reference evidence="3 4" key="2">
    <citation type="submission" date="2007-06" db="EMBL/GenBank/DDBJ databases">
        <title>Draft genome sequence of Pseudoflavonifractor capillosus ATCC 29799.</title>
        <authorList>
            <person name="Sudarsanam P."/>
            <person name="Ley R."/>
            <person name="Guruge J."/>
            <person name="Turnbaugh P.J."/>
            <person name="Mahowald M."/>
            <person name="Liep D."/>
            <person name="Gordon J."/>
        </authorList>
    </citation>
    <scope>NUCLEOTIDE SEQUENCE [LARGE SCALE GENOMIC DNA]</scope>
    <source>
        <strain evidence="3 4">ATCC 29799</strain>
    </source>
</reference>
<dbReference type="Gene3D" id="3.40.50.410">
    <property type="entry name" value="von Willebrand factor, type A domain"/>
    <property type="match status" value="1"/>
</dbReference>
<dbReference type="PIRSF" id="PIRSF015417">
    <property type="entry name" value="T31B5_30_vWA"/>
    <property type="match status" value="1"/>
</dbReference>
<feature type="domain" description="DUF2828" evidence="1">
    <location>
        <begin position="14"/>
        <end position="112"/>
    </location>
</feature>
<evidence type="ECO:0000259" key="2">
    <source>
        <dbReference type="Pfam" id="PF25043"/>
    </source>
</evidence>
<gene>
    <name evidence="3" type="ORF">BACCAP_04231</name>
</gene>
<evidence type="ECO:0000259" key="1">
    <source>
        <dbReference type="Pfam" id="PF11443"/>
    </source>
</evidence>
<comment type="caution">
    <text evidence="3">The sequence shown here is derived from an EMBL/GenBank/DDBJ whole genome shotgun (WGS) entry which is preliminary data.</text>
</comment>
<protein>
    <recommendedName>
        <fullName evidence="5">DUF2828 family protein</fullName>
    </recommendedName>
</protein>
<dbReference type="InterPro" id="IPR036465">
    <property type="entry name" value="vWFA_dom_sf"/>
</dbReference>
<keyword evidence="4" id="KW-1185">Reference proteome</keyword>
<dbReference type="SUPFAM" id="SSF53300">
    <property type="entry name" value="vWA-like"/>
    <property type="match status" value="1"/>
</dbReference>
<reference evidence="3 4" key="1">
    <citation type="submission" date="2007-04" db="EMBL/GenBank/DDBJ databases">
        <authorList>
            <person name="Fulton L."/>
            <person name="Clifton S."/>
            <person name="Fulton B."/>
            <person name="Xu J."/>
            <person name="Minx P."/>
            <person name="Pepin K.H."/>
            <person name="Johnson M."/>
            <person name="Thiruvilangam P."/>
            <person name="Bhonagiri V."/>
            <person name="Nash W.E."/>
            <person name="Mardis E.R."/>
            <person name="Wilson R.K."/>
        </authorList>
    </citation>
    <scope>NUCLEOTIDE SEQUENCE [LARGE SCALE GENOMIC DNA]</scope>
    <source>
        <strain evidence="3 4">ATCC 29799</strain>
    </source>
</reference>
<dbReference type="InterPro" id="IPR058580">
    <property type="entry name" value="DUF2828"/>
</dbReference>
<dbReference type="eggNOG" id="COG2304">
    <property type="taxonomic scope" value="Bacteria"/>
</dbReference>
<feature type="domain" description="DUF7788" evidence="2">
    <location>
        <begin position="288"/>
        <end position="462"/>
    </location>
</feature>